<reference evidence="3" key="1">
    <citation type="journal article" date="2024" name="Antonie Van Leeuwenhoek">
        <title>Bradyrhizobium ontarionense sp. nov., a novel bacterial symbiont isolated from Aeschynomene indica (Indian jointvetch), harbours photosynthesis, nitrogen fixation and nitrous oxide (N2O) reductase genes.</title>
        <authorList>
            <person name="Bromfield E.S.P."/>
            <person name="Cloutier S."/>
        </authorList>
    </citation>
    <scope>NUCLEOTIDE SEQUENCE</scope>
    <source>
        <strain evidence="3">A19</strain>
    </source>
</reference>
<feature type="region of interest" description="Disordered" evidence="1">
    <location>
        <begin position="100"/>
        <end position="120"/>
    </location>
</feature>
<name>A0ABY3RMH2_9BRAD</name>
<keyword evidence="4" id="KW-1185">Reference proteome</keyword>
<gene>
    <name evidence="3" type="ORF">LQG66_32320</name>
</gene>
<evidence type="ECO:0008006" key="5">
    <source>
        <dbReference type="Google" id="ProtNLM"/>
    </source>
</evidence>
<dbReference type="RefSeq" id="WP_231328039.1">
    <property type="nucleotide sequence ID" value="NZ_CP088156.1"/>
</dbReference>
<keyword evidence="2" id="KW-0732">Signal</keyword>
<dbReference type="Proteomes" id="UP001431010">
    <property type="component" value="Chromosome"/>
</dbReference>
<evidence type="ECO:0000256" key="1">
    <source>
        <dbReference type="SAM" id="MobiDB-lite"/>
    </source>
</evidence>
<sequence length="120" mass="13040">MRMFVATCLLAMWCASSAVQAQDIPGIEICTAEKAMDRRTSCLQSNIDFLQKTMTKQSLDHQQKLDAANRQIQALKAALIAQQGVVDELKASQVKLSDELKKKADAPAAKDAPPAKPNGK</sequence>
<organism evidence="3 4">
    <name type="scientific">Bradyrhizobium ontarionense</name>
    <dbReference type="NCBI Taxonomy" id="2898149"/>
    <lineage>
        <taxon>Bacteria</taxon>
        <taxon>Pseudomonadati</taxon>
        <taxon>Pseudomonadota</taxon>
        <taxon>Alphaproteobacteria</taxon>
        <taxon>Hyphomicrobiales</taxon>
        <taxon>Nitrobacteraceae</taxon>
        <taxon>Bradyrhizobium</taxon>
    </lineage>
</organism>
<evidence type="ECO:0000313" key="3">
    <source>
        <dbReference type="EMBL" id="UFZ08604.1"/>
    </source>
</evidence>
<feature type="signal peptide" evidence="2">
    <location>
        <begin position="1"/>
        <end position="21"/>
    </location>
</feature>
<proteinExistence type="predicted"/>
<feature type="chain" id="PRO_5046564500" description="DUF1090 domain-containing protein" evidence="2">
    <location>
        <begin position="22"/>
        <end position="120"/>
    </location>
</feature>
<dbReference type="EMBL" id="CP088156">
    <property type="protein sequence ID" value="UFZ08604.1"/>
    <property type="molecule type" value="Genomic_DNA"/>
</dbReference>
<evidence type="ECO:0000256" key="2">
    <source>
        <dbReference type="SAM" id="SignalP"/>
    </source>
</evidence>
<protein>
    <recommendedName>
        <fullName evidence="5">DUF1090 domain-containing protein</fullName>
    </recommendedName>
</protein>
<accession>A0ABY3RMH2</accession>
<evidence type="ECO:0000313" key="4">
    <source>
        <dbReference type="Proteomes" id="UP001431010"/>
    </source>
</evidence>